<organism evidence="16 19">
    <name type="scientific">Pseudomonas aeruginosa</name>
    <dbReference type="NCBI Taxonomy" id="287"/>
    <lineage>
        <taxon>Bacteria</taxon>
        <taxon>Pseudomonadati</taxon>
        <taxon>Pseudomonadota</taxon>
        <taxon>Gammaproteobacteria</taxon>
        <taxon>Pseudomonadales</taxon>
        <taxon>Pseudomonadaceae</taxon>
        <taxon>Pseudomonas</taxon>
    </lineage>
</organism>
<evidence type="ECO:0000256" key="2">
    <source>
        <dbReference type="ARBA" id="ARBA00009810"/>
    </source>
</evidence>
<keyword evidence="8" id="KW-0408">Iron</keyword>
<dbReference type="RefSeq" id="WP_003112363.1">
    <property type="nucleotide sequence ID" value="NZ_AP014839.1"/>
</dbReference>
<dbReference type="OMA" id="NYGYFQP"/>
<dbReference type="Proteomes" id="UP000194857">
    <property type="component" value="Unassembled WGS sequence"/>
</dbReference>
<feature type="domain" description="Secretin/TonB short N-terminal" evidence="15">
    <location>
        <begin position="55"/>
        <end position="105"/>
    </location>
</feature>
<dbReference type="Pfam" id="PF07660">
    <property type="entry name" value="STN"/>
    <property type="match status" value="1"/>
</dbReference>
<evidence type="ECO:0000313" key="16">
    <source>
        <dbReference type="EMBL" id="MZZ11898.1"/>
    </source>
</evidence>
<keyword evidence="10 12" id="KW-0472">Membrane</keyword>
<comment type="similarity">
    <text evidence="2 12 13">Belongs to the TonB-dependent receptor family.</text>
</comment>
<keyword evidence="4 12" id="KW-1134">Transmembrane beta strand</keyword>
<dbReference type="eggNOG" id="COG1629">
    <property type="taxonomic scope" value="Bacteria"/>
</dbReference>
<keyword evidence="11 12" id="KW-0998">Cell outer membrane</keyword>
<dbReference type="InterPro" id="IPR039426">
    <property type="entry name" value="TonB-dep_rcpt-like"/>
</dbReference>
<evidence type="ECO:0000259" key="15">
    <source>
        <dbReference type="SMART" id="SM00965"/>
    </source>
</evidence>
<dbReference type="PANTHER" id="PTHR30442:SF0">
    <property type="entry name" value="FE(3+) DICITRATE TRANSPORT PROTEIN FECA"/>
    <property type="match status" value="1"/>
</dbReference>
<keyword evidence="7 14" id="KW-0732">Signal</keyword>
<evidence type="ECO:0000313" key="19">
    <source>
        <dbReference type="Proteomes" id="UP000644192"/>
    </source>
</evidence>
<accession>A0A1S1C4D1</accession>
<dbReference type="InterPro" id="IPR011662">
    <property type="entry name" value="Secretin/TonB_short_N"/>
</dbReference>
<accession>A0A081HSQ1</accession>
<evidence type="ECO:0000256" key="9">
    <source>
        <dbReference type="ARBA" id="ARBA00023077"/>
    </source>
</evidence>
<gene>
    <name evidence="17" type="ORF">CAZ10_34610</name>
    <name evidence="16" type="ORF">GUL26_06545</name>
</gene>
<dbReference type="NCBIfam" id="TIGR01786">
    <property type="entry name" value="TonB-hemlactrns"/>
    <property type="match status" value="1"/>
</dbReference>
<dbReference type="InterPro" id="IPR012910">
    <property type="entry name" value="Plug_dom"/>
</dbReference>
<keyword evidence="5" id="KW-0410">Iron transport</keyword>
<dbReference type="InterPro" id="IPR010949">
    <property type="entry name" value="TonB_Hb/transfer/lactofer_rcpt"/>
</dbReference>
<name>A0A081HSQ1_PSEAI</name>
<dbReference type="NCBIfam" id="TIGR01785">
    <property type="entry name" value="TonB-hemin"/>
    <property type="match status" value="1"/>
</dbReference>
<sequence length="851" mass="95221">MTLPFTRAAWRPLCSAAVLGAALWAAGASAAERRFDLPAQPLAASLSRLAQQAQVQVLFDESLLRGLRAPALSGSYGVREALERLLVGSELELVEAGGGYVVRRRQVDAYSDNALQLDAQTIVGNGREVDASNVGRSTLTRRDIERQQADNIPSLLQTLPGVTMGGSPKPGGQTTNIWGLGDAEDVPYTLDGAQKSGFERYQQGTVFIEPEMIKRIEVEKGPHSVFTGNGGFGGTVHMETKDAPDLLREGRDVGAMLKYGYHSNDQQKIYSGAVFGRSEDRRVDALLYLNGRDGRDMKLADNLPLSPTDYPINPKRLPNSAQDEKTGLFKLNLHPTEEHDLGFTYLRSKSSRWTPFSASSYPTPPSQWTIDRYGYELGLTRLLAHRDTTDTTWTGKYNYHPLDNPWIDLQLSYSDARTEQLDRREDTAFYQLATGGKRMRTEYQDKVLELRNTSRFDTGALQHELTLGAALHKHKRDILMHMPGKTYETPRYNYGWLQPAFMPAGKQDTQSFYIQDAITYGSLTVTPSMRFDSVRNDGQANLAPIYDNPKLGHDYRAQTYSGWSPRLSVFWTATPNLAFFADYTETWRAPVIDEQYEVQNSSTIGGSSRDLDAERIHAIRGGSVINLPDLLVAGDSLQIRTTLFQNRIKDEIFRTRSVGCRQQSIDNGSIGGSCGDMLPLSNYRNLPGLTIKGFEIESFYDSQRLFGSLSYSWMTGKHDGAYSNPWGPNVWARDIPPPKWVAMLGLKVPEWDAKLGWQGEFVRKTDRLPSDRYSGGMGTGSGDIYWDHAANDSYDTHRLFAEWVPAKLGLKDTRIDFTVDNLFNRSYRQPLGGDLVYSQGRNAKISVTQFF</sequence>
<comment type="caution">
    <text evidence="16">The sequence shown here is derived from an EMBL/GenBank/DDBJ whole genome shotgun (WGS) entry which is preliminary data.</text>
</comment>
<dbReference type="EMBL" id="NFFZ01000032">
    <property type="protein sequence ID" value="OTI55127.1"/>
    <property type="molecule type" value="Genomic_DNA"/>
</dbReference>
<dbReference type="PROSITE" id="PS52016">
    <property type="entry name" value="TONB_DEPENDENT_REC_3"/>
    <property type="match status" value="1"/>
</dbReference>
<dbReference type="FunFam" id="2.40.170.20:FF:000014">
    <property type="entry name" value="TonB-dependent haem/haemoglobin receptor"/>
    <property type="match status" value="1"/>
</dbReference>
<evidence type="ECO:0000256" key="7">
    <source>
        <dbReference type="ARBA" id="ARBA00022729"/>
    </source>
</evidence>
<evidence type="ECO:0000256" key="10">
    <source>
        <dbReference type="ARBA" id="ARBA00023136"/>
    </source>
</evidence>
<evidence type="ECO:0000256" key="6">
    <source>
        <dbReference type="ARBA" id="ARBA00022692"/>
    </source>
</evidence>
<keyword evidence="9 13" id="KW-0798">TonB box</keyword>
<dbReference type="EMBL" id="WXZT01000003">
    <property type="protein sequence ID" value="MZZ11898.1"/>
    <property type="molecule type" value="Genomic_DNA"/>
</dbReference>
<evidence type="ECO:0000256" key="8">
    <source>
        <dbReference type="ARBA" id="ARBA00023004"/>
    </source>
</evidence>
<dbReference type="SMR" id="A0A081HSQ1"/>
<dbReference type="AlphaFoldDB" id="A0A081HSQ1"/>
<keyword evidence="5" id="KW-0406">Ion transport</keyword>
<dbReference type="Gene3D" id="2.40.170.20">
    <property type="entry name" value="TonB-dependent receptor, beta-barrel domain"/>
    <property type="match status" value="1"/>
</dbReference>
<dbReference type="InterPro" id="IPR000531">
    <property type="entry name" value="Beta-barrel_TonB"/>
</dbReference>
<evidence type="ECO:0000256" key="12">
    <source>
        <dbReference type="PROSITE-ProRule" id="PRU01360"/>
    </source>
</evidence>
<reference evidence="16" key="2">
    <citation type="submission" date="2020-01" db="EMBL/GenBank/DDBJ databases">
        <title>Bacteria Cultured from War Wounds Associated with the Conflict in Eastern Ukraine.</title>
        <authorList>
            <person name="Snesrud E."/>
            <person name="Galac M.R."/>
            <person name="Mc Gann P."/>
            <person name="Valentine K."/>
            <person name="Viacheslav K."/>
        </authorList>
    </citation>
    <scope>NUCLEOTIDE SEQUENCE</scope>
    <source>
        <strain evidence="16">VNMU148</strain>
    </source>
</reference>
<feature type="signal peptide" evidence="14">
    <location>
        <begin position="1"/>
        <end position="30"/>
    </location>
</feature>
<reference evidence="17 18" key="1">
    <citation type="submission" date="2017-05" db="EMBL/GenBank/DDBJ databases">
        <authorList>
            <person name="Song R."/>
            <person name="Chenine A.L."/>
            <person name="Ruprecht R.M."/>
        </authorList>
    </citation>
    <scope>NUCLEOTIDE SEQUENCE [LARGE SCALE GENOMIC DNA]</scope>
    <source>
        <strain evidence="17 18">S567_C10_BS</strain>
    </source>
</reference>
<feature type="chain" id="PRO_5015028598" evidence="14">
    <location>
        <begin position="31"/>
        <end position="851"/>
    </location>
</feature>
<evidence type="ECO:0000256" key="3">
    <source>
        <dbReference type="ARBA" id="ARBA00022448"/>
    </source>
</evidence>
<dbReference type="FunFam" id="3.55.50.30:FF:000002">
    <property type="entry name" value="Probable TonB-dependent receptor"/>
    <property type="match status" value="1"/>
</dbReference>
<dbReference type="Gene3D" id="2.170.130.10">
    <property type="entry name" value="TonB-dependent receptor, plug domain"/>
    <property type="match status" value="1"/>
</dbReference>
<keyword evidence="3 12" id="KW-0813">Transport</keyword>
<evidence type="ECO:0000256" key="14">
    <source>
        <dbReference type="SAM" id="SignalP"/>
    </source>
</evidence>
<dbReference type="InterPro" id="IPR011276">
    <property type="entry name" value="TonB_haem/Hb_rcpt"/>
</dbReference>
<dbReference type="Pfam" id="PF07715">
    <property type="entry name" value="Plug"/>
    <property type="match status" value="1"/>
</dbReference>
<dbReference type="SUPFAM" id="SSF56935">
    <property type="entry name" value="Porins"/>
    <property type="match status" value="1"/>
</dbReference>
<dbReference type="GO" id="GO:0009279">
    <property type="term" value="C:cell outer membrane"/>
    <property type="evidence" value="ECO:0007669"/>
    <property type="project" value="UniProtKB-SubCell"/>
</dbReference>
<dbReference type="Proteomes" id="UP000644192">
    <property type="component" value="Unassembled WGS sequence"/>
</dbReference>
<keyword evidence="16" id="KW-0675">Receptor</keyword>
<evidence type="ECO:0000256" key="5">
    <source>
        <dbReference type="ARBA" id="ARBA00022496"/>
    </source>
</evidence>
<evidence type="ECO:0000313" key="18">
    <source>
        <dbReference type="Proteomes" id="UP000194857"/>
    </source>
</evidence>
<evidence type="ECO:0000256" key="11">
    <source>
        <dbReference type="ARBA" id="ARBA00023237"/>
    </source>
</evidence>
<dbReference type="SMART" id="SM00965">
    <property type="entry name" value="STN"/>
    <property type="match status" value="1"/>
</dbReference>
<keyword evidence="6 12" id="KW-0812">Transmembrane</keyword>
<dbReference type="GO" id="GO:0033214">
    <property type="term" value="P:siderophore-iron import into cell"/>
    <property type="evidence" value="ECO:0007669"/>
    <property type="project" value="TreeGrafter"/>
</dbReference>
<protein>
    <submittedName>
        <fullName evidence="17">Heme utilization protein</fullName>
    </submittedName>
    <submittedName>
        <fullName evidence="16">TonB-dependent hemoglobin/transferrin/lactoferrin family receptor</fullName>
    </submittedName>
</protein>
<dbReference type="Gene3D" id="3.55.50.30">
    <property type="match status" value="1"/>
</dbReference>
<proteinExistence type="inferred from homology"/>
<dbReference type="CDD" id="cd01347">
    <property type="entry name" value="ligand_gated_channel"/>
    <property type="match status" value="1"/>
</dbReference>
<dbReference type="GO" id="GO:0015232">
    <property type="term" value="F:heme transmembrane transporter activity"/>
    <property type="evidence" value="ECO:0007669"/>
    <property type="project" value="InterPro"/>
</dbReference>
<dbReference type="Pfam" id="PF00593">
    <property type="entry name" value="TonB_dep_Rec_b-barrel"/>
    <property type="match status" value="1"/>
</dbReference>
<evidence type="ECO:0000256" key="13">
    <source>
        <dbReference type="RuleBase" id="RU003357"/>
    </source>
</evidence>
<comment type="subcellular location">
    <subcellularLocation>
        <location evidence="1 12">Cell outer membrane</location>
        <topology evidence="1 12">Multi-pass membrane protein</topology>
    </subcellularLocation>
</comment>
<evidence type="ECO:0000256" key="1">
    <source>
        <dbReference type="ARBA" id="ARBA00004571"/>
    </source>
</evidence>
<dbReference type="InterPro" id="IPR037066">
    <property type="entry name" value="Plug_dom_sf"/>
</dbReference>
<dbReference type="InterPro" id="IPR036942">
    <property type="entry name" value="Beta-barrel_TonB_sf"/>
</dbReference>
<evidence type="ECO:0000313" key="17">
    <source>
        <dbReference type="EMBL" id="OTI55127.1"/>
    </source>
</evidence>
<evidence type="ECO:0000256" key="4">
    <source>
        <dbReference type="ARBA" id="ARBA00022452"/>
    </source>
</evidence>
<dbReference type="FunFam" id="2.170.130.10:FF:000034">
    <property type="entry name" value="TonB-dependent receptor"/>
    <property type="match status" value="1"/>
</dbReference>
<dbReference type="PANTHER" id="PTHR30442">
    <property type="entry name" value="IRON III DICITRATE TRANSPORT PROTEIN FECA"/>
    <property type="match status" value="1"/>
</dbReference>